<dbReference type="Proteomes" id="UP001386955">
    <property type="component" value="Unassembled WGS sequence"/>
</dbReference>
<reference evidence="1 2" key="1">
    <citation type="submission" date="2024-01" db="EMBL/GenBank/DDBJ databases">
        <title>The genomes of 5 underutilized Papilionoideae crops provide insights into root nodulation and disease resistanc.</title>
        <authorList>
            <person name="Jiang F."/>
        </authorList>
    </citation>
    <scope>NUCLEOTIDE SEQUENCE [LARGE SCALE GENOMIC DNA]</scope>
    <source>
        <strain evidence="1">DUOXIRENSHENG_FW03</strain>
        <tissue evidence="1">Leaves</tissue>
    </source>
</reference>
<proteinExistence type="predicted"/>
<comment type="caution">
    <text evidence="1">The sequence shown here is derived from an EMBL/GenBank/DDBJ whole genome shotgun (WGS) entry which is preliminary data.</text>
</comment>
<organism evidence="1 2">
    <name type="scientific">Psophocarpus tetragonolobus</name>
    <name type="common">Winged bean</name>
    <name type="synonym">Dolichos tetragonolobus</name>
    <dbReference type="NCBI Taxonomy" id="3891"/>
    <lineage>
        <taxon>Eukaryota</taxon>
        <taxon>Viridiplantae</taxon>
        <taxon>Streptophyta</taxon>
        <taxon>Embryophyta</taxon>
        <taxon>Tracheophyta</taxon>
        <taxon>Spermatophyta</taxon>
        <taxon>Magnoliopsida</taxon>
        <taxon>eudicotyledons</taxon>
        <taxon>Gunneridae</taxon>
        <taxon>Pentapetalae</taxon>
        <taxon>rosids</taxon>
        <taxon>fabids</taxon>
        <taxon>Fabales</taxon>
        <taxon>Fabaceae</taxon>
        <taxon>Papilionoideae</taxon>
        <taxon>50 kb inversion clade</taxon>
        <taxon>NPAAA clade</taxon>
        <taxon>indigoferoid/millettioid clade</taxon>
        <taxon>Phaseoleae</taxon>
        <taxon>Psophocarpus</taxon>
    </lineage>
</organism>
<evidence type="ECO:0000313" key="2">
    <source>
        <dbReference type="Proteomes" id="UP001386955"/>
    </source>
</evidence>
<accession>A0AAN9SHT1</accession>
<name>A0AAN9SHT1_PSOTE</name>
<dbReference type="AlphaFoldDB" id="A0AAN9SHT1"/>
<gene>
    <name evidence="1" type="ORF">VNO78_18072</name>
</gene>
<evidence type="ECO:0000313" key="1">
    <source>
        <dbReference type="EMBL" id="KAK7396909.1"/>
    </source>
</evidence>
<keyword evidence="2" id="KW-1185">Reference proteome</keyword>
<dbReference type="EMBL" id="JAYMYS010000004">
    <property type="protein sequence ID" value="KAK7396909.1"/>
    <property type="molecule type" value="Genomic_DNA"/>
</dbReference>
<sequence length="174" mass="19903">MGACRRVDDLKIYYADRTITGHVEEDREVTKKGASLWDSAYKHHALIRKHLVQKSDEERLYKQSLFTLCKEQEAMATQMTVVLVISGEKIREIMDKVHELKKSVVNVTTYRQELEKKLKESLASERSTVDEATRLMTKSAISGCRPKPNGVFQGGGGWKIMDIEEDEVVEENEV</sequence>
<protein>
    <submittedName>
        <fullName evidence="1">Uncharacterized protein</fullName>
    </submittedName>
</protein>